<dbReference type="AlphaFoldDB" id="A0A8H5BKA4"/>
<reference evidence="2 3" key="1">
    <citation type="journal article" date="2020" name="ISME J.">
        <title>Uncovering the hidden diversity of litter-decomposition mechanisms in mushroom-forming fungi.</title>
        <authorList>
            <person name="Floudas D."/>
            <person name="Bentzer J."/>
            <person name="Ahren D."/>
            <person name="Johansson T."/>
            <person name="Persson P."/>
            <person name="Tunlid A."/>
        </authorList>
    </citation>
    <scope>NUCLEOTIDE SEQUENCE [LARGE SCALE GENOMIC DNA]</scope>
    <source>
        <strain evidence="2 3">CBS 175.51</strain>
    </source>
</reference>
<name>A0A8H5BKA4_9AGAR</name>
<protein>
    <submittedName>
        <fullName evidence="2">Uncharacterized protein</fullName>
    </submittedName>
</protein>
<feature type="region of interest" description="Disordered" evidence="1">
    <location>
        <begin position="1"/>
        <end position="105"/>
    </location>
</feature>
<gene>
    <name evidence="2" type="ORF">D9611_004361</name>
</gene>
<keyword evidence="3" id="KW-1185">Reference proteome</keyword>
<feature type="compositionally biased region" description="Low complexity" evidence="1">
    <location>
        <begin position="22"/>
        <end position="39"/>
    </location>
</feature>
<feature type="compositionally biased region" description="Polar residues" evidence="1">
    <location>
        <begin position="40"/>
        <end position="57"/>
    </location>
</feature>
<proteinExistence type="predicted"/>
<dbReference type="OrthoDB" id="2675274at2759"/>
<evidence type="ECO:0000313" key="3">
    <source>
        <dbReference type="Proteomes" id="UP000541558"/>
    </source>
</evidence>
<organism evidence="2 3">
    <name type="scientific">Ephemerocybe angulata</name>
    <dbReference type="NCBI Taxonomy" id="980116"/>
    <lineage>
        <taxon>Eukaryota</taxon>
        <taxon>Fungi</taxon>
        <taxon>Dikarya</taxon>
        <taxon>Basidiomycota</taxon>
        <taxon>Agaricomycotina</taxon>
        <taxon>Agaricomycetes</taxon>
        <taxon>Agaricomycetidae</taxon>
        <taxon>Agaricales</taxon>
        <taxon>Agaricineae</taxon>
        <taxon>Psathyrellaceae</taxon>
        <taxon>Ephemerocybe</taxon>
    </lineage>
</organism>
<dbReference type="Proteomes" id="UP000541558">
    <property type="component" value="Unassembled WGS sequence"/>
</dbReference>
<evidence type="ECO:0000256" key="1">
    <source>
        <dbReference type="SAM" id="MobiDB-lite"/>
    </source>
</evidence>
<sequence>MQPGMAMSKCASLSIKPDSHHASSSSSQPQLPQDPMPLASTSPKPSSSAIKATSARRNSLRLANHPPNIPIPPSLLHSPYINTPKAHKEPATTTPTPATHVPSEEEDYWLQDTVPLPSGSRTNLPPPNHTRSMITHQSLPLTPPVRPTSVLTGSGNTGLSPIGDYRVQQAGPSTLDYPYPFPSPSAAHTLRKSANYTGRPPLAGRSEQRHTISGLPVTAGYFTDYNSIQ</sequence>
<dbReference type="EMBL" id="JAACJK010000164">
    <property type="protein sequence ID" value="KAF5324684.1"/>
    <property type="molecule type" value="Genomic_DNA"/>
</dbReference>
<evidence type="ECO:0000313" key="2">
    <source>
        <dbReference type="EMBL" id="KAF5324684.1"/>
    </source>
</evidence>
<feature type="compositionally biased region" description="Low complexity" evidence="1">
    <location>
        <begin position="91"/>
        <end position="100"/>
    </location>
</feature>
<accession>A0A8H5BKA4</accession>
<comment type="caution">
    <text evidence="2">The sequence shown here is derived from an EMBL/GenBank/DDBJ whole genome shotgun (WGS) entry which is preliminary data.</text>
</comment>